<feature type="binding site" evidence="2">
    <location>
        <position position="67"/>
    </location>
    <ligand>
        <name>Fe cation</name>
        <dbReference type="ChEBI" id="CHEBI:24875"/>
        <label>2</label>
    </ligand>
</feature>
<dbReference type="PANTHER" id="PTHR36303:SF1">
    <property type="entry name" value="2',3'-CYCLIC-NUCLEOTIDE 2'-PHOSPHODIESTERASE"/>
    <property type="match status" value="1"/>
</dbReference>
<dbReference type="GO" id="GO:0046872">
    <property type="term" value="F:metal ion binding"/>
    <property type="evidence" value="ECO:0007669"/>
    <property type="project" value="UniProtKB-KW"/>
</dbReference>
<feature type="binding site" evidence="2">
    <location>
        <position position="8"/>
    </location>
    <ligand>
        <name>Fe cation</name>
        <dbReference type="ChEBI" id="CHEBI:24875"/>
        <label>1</label>
    </ligand>
</feature>
<dbReference type="Proteomes" id="UP000095662">
    <property type="component" value="Unassembled WGS sequence"/>
</dbReference>
<dbReference type="STRING" id="39492.ERS852540_00130"/>
<dbReference type="AlphaFoldDB" id="A0A174ZA27"/>
<feature type="active site" description="Proton donor" evidence="1">
    <location>
        <position position="68"/>
    </location>
</feature>
<accession>A0A174ZA27</accession>
<organism evidence="3 4">
    <name type="scientific">[Eubacterium] siraeum</name>
    <dbReference type="NCBI Taxonomy" id="39492"/>
    <lineage>
        <taxon>Bacteria</taxon>
        <taxon>Bacillati</taxon>
        <taxon>Bacillota</taxon>
        <taxon>Clostridia</taxon>
        <taxon>Eubacteriales</taxon>
        <taxon>Oscillospiraceae</taxon>
        <taxon>Oscillospiraceae incertae sedis</taxon>
    </lineage>
</organism>
<protein>
    <submittedName>
        <fullName evidence="3">Metallophosphoesterase, MG_246/BB_0505 family</fullName>
    </submittedName>
</protein>
<feature type="binding site" evidence="2">
    <location>
        <position position="175"/>
    </location>
    <ligand>
        <name>Fe cation</name>
        <dbReference type="ChEBI" id="CHEBI:24875"/>
        <label>1</label>
    </ligand>
</feature>
<dbReference type="Pfam" id="PF13277">
    <property type="entry name" value="YmdB"/>
    <property type="match status" value="1"/>
</dbReference>
<evidence type="ECO:0000313" key="4">
    <source>
        <dbReference type="Proteomes" id="UP000095662"/>
    </source>
</evidence>
<dbReference type="Gene3D" id="3.60.21.10">
    <property type="match status" value="1"/>
</dbReference>
<feature type="binding site" evidence="2">
    <location>
        <position position="40"/>
    </location>
    <ligand>
        <name>Fe cation</name>
        <dbReference type="ChEBI" id="CHEBI:24875"/>
        <label>1</label>
    </ligand>
</feature>
<feature type="binding site" evidence="2">
    <location>
        <position position="39"/>
    </location>
    <ligand>
        <name>Fe cation</name>
        <dbReference type="ChEBI" id="CHEBI:24875"/>
        <label>2</label>
    </ligand>
</feature>
<keyword evidence="2" id="KW-0479">Metal-binding</keyword>
<gene>
    <name evidence="3" type="ORF">ERS852540_00130</name>
</gene>
<dbReference type="PIRSF" id="PIRSF004789">
    <property type="entry name" value="DR1281"/>
    <property type="match status" value="1"/>
</dbReference>
<evidence type="ECO:0000256" key="1">
    <source>
        <dbReference type="PIRSR" id="PIRSR004789-50"/>
    </source>
</evidence>
<dbReference type="EMBL" id="CZBY01000001">
    <property type="protein sequence ID" value="CUQ80851.1"/>
    <property type="molecule type" value="Genomic_DNA"/>
</dbReference>
<dbReference type="GO" id="GO:0004113">
    <property type="term" value="F:2',3'-cyclic-nucleotide 3'-phosphodiesterase activity"/>
    <property type="evidence" value="ECO:0007669"/>
    <property type="project" value="TreeGrafter"/>
</dbReference>
<dbReference type="InterPro" id="IPR005235">
    <property type="entry name" value="YmdB-like"/>
</dbReference>
<feature type="binding site" evidence="2">
    <location>
        <position position="39"/>
    </location>
    <ligand>
        <name>Fe cation</name>
        <dbReference type="ChEBI" id="CHEBI:24875"/>
        <label>1</label>
    </ligand>
</feature>
<proteinExistence type="predicted"/>
<name>A0A174ZA27_9FIRM</name>
<dbReference type="InterPro" id="IPR029052">
    <property type="entry name" value="Metallo-depent_PP-like"/>
</dbReference>
<feature type="binding site" evidence="2">
    <location>
        <position position="173"/>
    </location>
    <ligand>
        <name>Fe cation</name>
        <dbReference type="ChEBI" id="CHEBI:24875"/>
        <label>2</label>
    </ligand>
</feature>
<reference evidence="3 4" key="1">
    <citation type="submission" date="2015-09" db="EMBL/GenBank/DDBJ databases">
        <authorList>
            <consortium name="Pathogen Informatics"/>
        </authorList>
    </citation>
    <scope>NUCLEOTIDE SEQUENCE [LARGE SCALE GENOMIC DNA]</scope>
    <source>
        <strain evidence="3 4">2789STDY5834928</strain>
    </source>
</reference>
<feature type="binding site" evidence="2">
    <location>
        <position position="148"/>
    </location>
    <ligand>
        <name>Fe cation</name>
        <dbReference type="ChEBI" id="CHEBI:24875"/>
        <label>2</label>
    </ligand>
</feature>
<dbReference type="PANTHER" id="PTHR36303">
    <property type="entry name" value="2',3'-CYCLIC-NUCLEOTIDE 2'-PHOSPHODIESTERASE"/>
    <property type="match status" value="1"/>
</dbReference>
<evidence type="ECO:0000313" key="3">
    <source>
        <dbReference type="EMBL" id="CUQ80851.1"/>
    </source>
</evidence>
<dbReference type="NCBIfam" id="TIGR00282">
    <property type="entry name" value="TIGR00282 family metallophosphoesterase"/>
    <property type="match status" value="1"/>
</dbReference>
<evidence type="ECO:0000256" key="2">
    <source>
        <dbReference type="PIRSR" id="PIRSR004789-51"/>
    </source>
</evidence>
<dbReference type="OrthoDB" id="9801109at2"/>
<sequence>MNILFIGDVVGQKSCANLREKLPLLKKDYNIDTVIVNGENSADGNGITPVTAKYLLESGADVITTGNHCFRRKEMDAFYETSDFVIRPANFPDDVVGKGYTILDHGRYSVCVINLMGVVFMQNLENPFHCIDRILSEVKSKVIIVDFHAEATSEKRALGHYLTGRVSAVLGTHTHVQTADEEILGGHTGYITDVGMTGVTDSVLGIRKEIIISNMMTGYPQRYEYADGDYFICGVVVSVDEKSGICTSIKRIRY</sequence>
<dbReference type="SUPFAM" id="SSF56300">
    <property type="entry name" value="Metallo-dependent phosphatases"/>
    <property type="match status" value="1"/>
</dbReference>